<dbReference type="Pfam" id="PF00732">
    <property type="entry name" value="GMC_oxred_N"/>
    <property type="match status" value="1"/>
</dbReference>
<dbReference type="InterPro" id="IPR012132">
    <property type="entry name" value="GMC_OxRdtase"/>
</dbReference>
<dbReference type="RefSeq" id="WP_310227747.1">
    <property type="nucleotide sequence ID" value="NZ_JAVDWV010000035.1"/>
</dbReference>
<dbReference type="PANTHER" id="PTHR11552">
    <property type="entry name" value="GLUCOSE-METHANOL-CHOLINE GMC OXIDOREDUCTASE"/>
    <property type="match status" value="1"/>
</dbReference>
<dbReference type="PIRSF" id="PIRSF000137">
    <property type="entry name" value="Alcohol_oxidase"/>
    <property type="match status" value="1"/>
</dbReference>
<dbReference type="Gene3D" id="3.30.410.40">
    <property type="match status" value="2"/>
</dbReference>
<evidence type="ECO:0000256" key="1">
    <source>
        <dbReference type="ARBA" id="ARBA00001974"/>
    </source>
</evidence>
<gene>
    <name evidence="8" type="ORF">J2W40_004083</name>
</gene>
<dbReference type="SUPFAM" id="SSF51905">
    <property type="entry name" value="FAD/NAD(P)-binding domain"/>
    <property type="match status" value="1"/>
</dbReference>
<dbReference type="PROSITE" id="PS00623">
    <property type="entry name" value="GMC_OXRED_1"/>
    <property type="match status" value="1"/>
</dbReference>
<name>A0ABU1X6L6_SPHXE</name>
<proteinExistence type="inferred from homology"/>
<dbReference type="Proteomes" id="UP001267638">
    <property type="component" value="Unassembled WGS sequence"/>
</dbReference>
<dbReference type="InterPro" id="IPR007867">
    <property type="entry name" value="GMC_OxRtase_C"/>
</dbReference>
<evidence type="ECO:0000256" key="5">
    <source>
        <dbReference type="RuleBase" id="RU003968"/>
    </source>
</evidence>
<organism evidence="8 9">
    <name type="scientific">Sphingobium xenophagum</name>
    <dbReference type="NCBI Taxonomy" id="121428"/>
    <lineage>
        <taxon>Bacteria</taxon>
        <taxon>Pseudomonadati</taxon>
        <taxon>Pseudomonadota</taxon>
        <taxon>Alphaproteobacteria</taxon>
        <taxon>Sphingomonadales</taxon>
        <taxon>Sphingomonadaceae</taxon>
        <taxon>Sphingobium</taxon>
    </lineage>
</organism>
<keyword evidence="4 5" id="KW-0274">FAD</keyword>
<sequence length="574" mass="62239">MNANKRITDPGIEQTEFDFIVVGGGSAGCVMANRLSADASRRVLVIESGPDLGEVEPEIISDPGLRTTFKPEFIWSNFLGTDRGPQDTDRLVPVVLARVLGGGSAINGMHAQRGFPRDYDEWEEFGITDWRWDRVLPYFIKVETDKDFQGPQHGSTGPIPISRMQSDRWSGLSRAVRDELVSRGLEAQTDLNIQFSDGVGPVPLNISPATRVSAAQGYLGASIRARPNLAIVTDTDVDTIVFDGARAVGVSVRTPDGLKRIAGREVVVTCGAINTPALLQKSGIGAAETLRALGAPLVADRRGVGRNLSNHSMVSLNAHVKSKGRPANTLAPPCMMIARYSSNEPDCPRTDMLLNVWERALSPHPHDPLGRQIADFMFILNKPFSRGSVLANMSPNGRPHVQTNMWGDDRDLTRMVGAFRHGISLMNSARVSPLLNTKFLMKFSPLLMTYLSDTPRGRLLSKVGGVAFASSDFLAEQVLKQMATALSTIATDDDGLRDLVRSIAMMGGHWVGSCRIGRRDDLDAVVDERGRVIGVEGLRIADASIFPTVMSAGTNLPVLMAAEKVADHIVNKDN</sequence>
<evidence type="ECO:0000313" key="8">
    <source>
        <dbReference type="EMBL" id="MDR7157235.1"/>
    </source>
</evidence>
<comment type="similarity">
    <text evidence="2 5">Belongs to the GMC oxidoreductase family.</text>
</comment>
<dbReference type="PROSITE" id="PS00624">
    <property type="entry name" value="GMC_OXRED_2"/>
    <property type="match status" value="1"/>
</dbReference>
<dbReference type="GO" id="GO:0016491">
    <property type="term" value="F:oxidoreductase activity"/>
    <property type="evidence" value="ECO:0007669"/>
    <property type="project" value="UniProtKB-KW"/>
</dbReference>
<comment type="caution">
    <text evidence="8">The sequence shown here is derived from an EMBL/GenBank/DDBJ whole genome shotgun (WGS) entry which is preliminary data.</text>
</comment>
<dbReference type="EMBL" id="JAVDWV010000035">
    <property type="protein sequence ID" value="MDR7157235.1"/>
    <property type="molecule type" value="Genomic_DNA"/>
</dbReference>
<accession>A0ABU1X6L6</accession>
<feature type="domain" description="Glucose-methanol-choline oxidoreductase N-terminal" evidence="6">
    <location>
        <begin position="97"/>
        <end position="120"/>
    </location>
</feature>
<comment type="cofactor">
    <cofactor evidence="1">
        <name>FAD</name>
        <dbReference type="ChEBI" id="CHEBI:57692"/>
    </cofactor>
</comment>
<evidence type="ECO:0000256" key="2">
    <source>
        <dbReference type="ARBA" id="ARBA00010790"/>
    </source>
</evidence>
<dbReference type="PANTHER" id="PTHR11552:SF147">
    <property type="entry name" value="CHOLINE DEHYDROGENASE, MITOCHONDRIAL"/>
    <property type="match status" value="1"/>
</dbReference>
<evidence type="ECO:0000259" key="7">
    <source>
        <dbReference type="PROSITE" id="PS00624"/>
    </source>
</evidence>
<keyword evidence="8" id="KW-0560">Oxidoreductase</keyword>
<feature type="domain" description="Glucose-methanol-choline oxidoreductase N-terminal" evidence="7">
    <location>
        <begin position="271"/>
        <end position="285"/>
    </location>
</feature>
<evidence type="ECO:0000313" key="9">
    <source>
        <dbReference type="Proteomes" id="UP001267638"/>
    </source>
</evidence>
<dbReference type="InterPro" id="IPR036188">
    <property type="entry name" value="FAD/NAD-bd_sf"/>
</dbReference>
<evidence type="ECO:0000259" key="6">
    <source>
        <dbReference type="PROSITE" id="PS00623"/>
    </source>
</evidence>
<evidence type="ECO:0000256" key="4">
    <source>
        <dbReference type="ARBA" id="ARBA00022827"/>
    </source>
</evidence>
<dbReference type="PROSITE" id="PS51257">
    <property type="entry name" value="PROKAR_LIPOPROTEIN"/>
    <property type="match status" value="1"/>
</dbReference>
<dbReference type="EC" id="1.1.3.47" evidence="8"/>
<protein>
    <submittedName>
        <fullName evidence="8">5-(Hydroxymethyl)furfural/furfural oxidase</fullName>
        <ecNumber evidence="8">1.1.3.-</ecNumber>
        <ecNumber evidence="8">1.1.3.47</ecNumber>
    </submittedName>
</protein>
<dbReference type="Gene3D" id="3.50.50.60">
    <property type="entry name" value="FAD/NAD(P)-binding domain"/>
    <property type="match status" value="2"/>
</dbReference>
<dbReference type="EC" id="1.1.3.-" evidence="8"/>
<keyword evidence="3 5" id="KW-0285">Flavoprotein</keyword>
<dbReference type="SUPFAM" id="SSF54373">
    <property type="entry name" value="FAD-linked reductases, C-terminal domain"/>
    <property type="match status" value="1"/>
</dbReference>
<keyword evidence="9" id="KW-1185">Reference proteome</keyword>
<dbReference type="InterPro" id="IPR000172">
    <property type="entry name" value="GMC_OxRdtase_N"/>
</dbReference>
<evidence type="ECO:0000256" key="3">
    <source>
        <dbReference type="ARBA" id="ARBA00022630"/>
    </source>
</evidence>
<dbReference type="Pfam" id="PF05199">
    <property type="entry name" value="GMC_oxred_C"/>
    <property type="match status" value="1"/>
</dbReference>
<reference evidence="8 9" key="1">
    <citation type="submission" date="2023-07" db="EMBL/GenBank/DDBJ databases">
        <title>Sorghum-associated microbial communities from plants grown in Nebraska, USA.</title>
        <authorList>
            <person name="Schachtman D."/>
        </authorList>
    </citation>
    <scope>NUCLEOTIDE SEQUENCE [LARGE SCALE GENOMIC DNA]</scope>
    <source>
        <strain evidence="8 9">4256</strain>
    </source>
</reference>